<dbReference type="Gene3D" id="3.10.129.10">
    <property type="entry name" value="Hotdog Thioesterase"/>
    <property type="match status" value="1"/>
</dbReference>
<gene>
    <name evidence="2" type="ORF">ACFSKU_19275</name>
</gene>
<keyword evidence="3" id="KW-1185">Reference proteome</keyword>
<dbReference type="Pfam" id="PF01575">
    <property type="entry name" value="MaoC_dehydratas"/>
    <property type="match status" value="1"/>
</dbReference>
<name>A0ABW4X4G4_9BACT</name>
<evidence type="ECO:0000313" key="3">
    <source>
        <dbReference type="Proteomes" id="UP001597369"/>
    </source>
</evidence>
<feature type="domain" description="MaoC-like" evidence="1">
    <location>
        <begin position="16"/>
        <end position="127"/>
    </location>
</feature>
<reference evidence="3" key="1">
    <citation type="journal article" date="2019" name="Int. J. Syst. Evol. Microbiol.">
        <title>The Global Catalogue of Microorganisms (GCM) 10K type strain sequencing project: providing services to taxonomists for standard genome sequencing and annotation.</title>
        <authorList>
            <consortium name="The Broad Institute Genomics Platform"/>
            <consortium name="The Broad Institute Genome Sequencing Center for Infectious Disease"/>
            <person name="Wu L."/>
            <person name="Ma J."/>
        </authorList>
    </citation>
    <scope>NUCLEOTIDE SEQUENCE [LARGE SCALE GENOMIC DNA]</scope>
    <source>
        <strain evidence="3">JCM 16545</strain>
    </source>
</reference>
<evidence type="ECO:0000259" key="1">
    <source>
        <dbReference type="Pfam" id="PF01575"/>
    </source>
</evidence>
<dbReference type="Proteomes" id="UP001597369">
    <property type="component" value="Unassembled WGS sequence"/>
</dbReference>
<dbReference type="PANTHER" id="PTHR42993:SF1">
    <property type="entry name" value="MAOC-LIKE DEHYDRATASE DOMAIN-CONTAINING PROTEIN"/>
    <property type="match status" value="1"/>
</dbReference>
<protein>
    <submittedName>
        <fullName evidence="2">MaoC family dehydratase</fullName>
    </submittedName>
</protein>
<organism evidence="2 3">
    <name type="scientific">Pontibacter silvestris</name>
    <dbReference type="NCBI Taxonomy" id="2305183"/>
    <lineage>
        <taxon>Bacteria</taxon>
        <taxon>Pseudomonadati</taxon>
        <taxon>Bacteroidota</taxon>
        <taxon>Cytophagia</taxon>
        <taxon>Cytophagales</taxon>
        <taxon>Hymenobacteraceae</taxon>
        <taxon>Pontibacter</taxon>
    </lineage>
</organism>
<dbReference type="InterPro" id="IPR039375">
    <property type="entry name" value="NodN-like"/>
</dbReference>
<proteinExistence type="predicted"/>
<dbReference type="InterPro" id="IPR029069">
    <property type="entry name" value="HotDog_dom_sf"/>
</dbReference>
<dbReference type="PANTHER" id="PTHR42993">
    <property type="entry name" value="MAOC-LIKE DEHYDRATASE DOMAIN-CONTAINING PROTEIN"/>
    <property type="match status" value="1"/>
</dbReference>
<dbReference type="SUPFAM" id="SSF54637">
    <property type="entry name" value="Thioesterase/thiol ester dehydrase-isomerase"/>
    <property type="match status" value="1"/>
</dbReference>
<dbReference type="InterPro" id="IPR002539">
    <property type="entry name" value="MaoC-like_dom"/>
</dbReference>
<dbReference type="CDD" id="cd03450">
    <property type="entry name" value="NodN"/>
    <property type="match status" value="1"/>
</dbReference>
<evidence type="ECO:0000313" key="2">
    <source>
        <dbReference type="EMBL" id="MFD2069036.1"/>
    </source>
</evidence>
<comment type="caution">
    <text evidence="2">The sequence shown here is derived from an EMBL/GenBank/DDBJ whole genome shotgun (WGS) entry which is preliminary data.</text>
</comment>
<dbReference type="RefSeq" id="WP_229957471.1">
    <property type="nucleotide sequence ID" value="NZ_JAJJWI010000001.1"/>
</dbReference>
<accession>A0ABW4X4G4</accession>
<sequence length="155" mass="17845">MSKLTIKSFEELAQYEGAEMGFSEYHTITQDQINQFADATLDHQWIHLDTERAKTESPFKSTIAHGYLTVSLLPYLWGQIVSIENLKMQVNYEIESLRFNQAVTVDSQVRLRVKLLSLKDLRGIAKAQLEVTMEIKDNKKPAFTGVITFLYHFNS</sequence>
<dbReference type="EMBL" id="JBHUHV010000058">
    <property type="protein sequence ID" value="MFD2069036.1"/>
    <property type="molecule type" value="Genomic_DNA"/>
</dbReference>